<evidence type="ECO:0000313" key="1">
    <source>
        <dbReference type="EMBL" id="CAF0892284.1"/>
    </source>
</evidence>
<dbReference type="Proteomes" id="UP000663879">
    <property type="component" value="Unassembled WGS sequence"/>
</dbReference>
<dbReference type="PANTHER" id="PTHR19959:SF119">
    <property type="entry name" value="FUNGAL LIPASE-LIKE DOMAIN-CONTAINING PROTEIN"/>
    <property type="match status" value="1"/>
</dbReference>
<dbReference type="Pfam" id="PF13374">
    <property type="entry name" value="TPR_10"/>
    <property type="match status" value="1"/>
</dbReference>
<dbReference type="Pfam" id="PF13181">
    <property type="entry name" value="TPR_8"/>
    <property type="match status" value="1"/>
</dbReference>
<dbReference type="InterPro" id="IPR029058">
    <property type="entry name" value="AB_hydrolase_fold"/>
</dbReference>
<proteinExistence type="predicted"/>
<sequence>MEFLDNRQKINYIKEKISTNDYDYSCLNLERIFLEEDDIKEIENLLIKNEYVRNVKWNSKNKNIYSIEKLIARNLIRFRRYASDYVHALLSKHVYYITQFKRNEQVSFNNIKGIDSIECENRNRILKDWSIEEIYSDASLDSYGGALYINKRRRQVVLASKGTDEFLGVLFEENSVVNTDIEAVFLGNFIKPVSHAFILAEKNYNKWVIKEKYNLSFTGHSLGGWFASMQCFHFQFEKKVNNVQAVAFESPGVKMNVEDFSTNLELLNSNFAKKNLNIITYLSVPNFVNTCNSHCGKKCYVLTLNGRDSGTVINVKNPGFTDFFIACGFLTAEHHKLDKMLQYFDSRTGEFKNPDNIREVIDWPCLKKNIPNHVLVQATTYGNISSTMKRGIFNLTANLVKISTKILPEVRPSFKELNTVFTVIDEKLKVFYEGHLKTKPLDHSNDFLSRNQIDDILFDSFYSKLEPYDFMSKFLKLLVDTYTVSESSNERKISLKANREPQFSGKYFKSIDDLKEIVFNMVDLEDIRTKLNMSEKCLLDKTLYVFSDLKLNDCFIERPAIIDQLNKESAKSDIVIVYGTPCIGKTELIRYYALSQENSFFILDATSIETFYSDLKKISNTLEVDYDERQVNDWYDKIFNKLRRYKAIFIIENLSDKELSINQFLVLILRNNWCRNFKIFLTKRTKKIKESLILNQGEIVNFLKVNGLKFSEIKNFFVVKDLFKRGFTNEQLKEIIKELGDGLLISPFNTLKLLNFILKDYPNKTSQEILIDIKDHAIHFINKELYESIYNSLDYNFRIEFLKLISILDNEFISIDYLKDFLRLNESMIIMSQLDLLAEVGLIEISNDRSGIRVDSLFRSDMKIFIKQKELETFKDETKYLNENNNFNNRLVSYLITAYRSECLFFIFSNWIYKNDYFEKNTYFIRHLNAIVKSQIDIPDKMNNFLFCELFSFSKIAVYDFKAALNSYKDAVEILEKIYKEQNLILANALYNLAILFDYNGNYEMSLLYHETCLKMRRDLLDNNDHVDIVFSLVGLGCINHKLGFLSNAHEFKKEAFEMANRLHTQPSYLTAYTQIELSLVNIESGRLHDFESLTENSIIDQINIFSAELDLDFLNLWAGDAYLAKQDFEEALNCYNKCINTKSKIIKSTLMYKKAIFNFYVGKYDEALTACDESIKIQSQVYQNKHPVLALTFRLKAKILIKNLEKHDKIKICLAKALKIEQFFFQEKSPNSVKISVYSALADFYDYTKKFNKALSYRTKAYIFTNLLDKNNKLDIAKALNDLSLTLFNLGNIQDAEKYVKRSLETVEEIKDFSFRKNFLKAEIVHNYGIIMGVIREKKYGLSYIKDALELRKTIFKDNNQPDISNSLQIFGHESIDLGNSEEGLEYIMQSNSITSQLYNKNNRHYIQSLISLGIAYRKLNKLQEMLNVLKEARSYAVNFSDQNYIDEIDQIILDAYNPLQN</sequence>
<dbReference type="Gene3D" id="3.40.50.1820">
    <property type="entry name" value="alpha/beta hydrolase"/>
    <property type="match status" value="1"/>
</dbReference>
<dbReference type="Gene3D" id="1.25.40.10">
    <property type="entry name" value="Tetratricopeptide repeat domain"/>
    <property type="match status" value="3"/>
</dbReference>
<dbReference type="InterPro" id="IPR011990">
    <property type="entry name" value="TPR-like_helical_dom_sf"/>
</dbReference>
<dbReference type="SUPFAM" id="SSF48452">
    <property type="entry name" value="TPR-like"/>
    <property type="match status" value="1"/>
</dbReference>
<accession>A0A813Z0B7</accession>
<reference evidence="1" key="1">
    <citation type="submission" date="2021-02" db="EMBL/GenBank/DDBJ databases">
        <authorList>
            <person name="Nowell W R."/>
        </authorList>
    </citation>
    <scope>NUCLEOTIDE SEQUENCE</scope>
    <source>
        <strain evidence="1">Ploen Becks lab</strain>
    </source>
</reference>
<dbReference type="SUPFAM" id="SSF81901">
    <property type="entry name" value="HCP-like"/>
    <property type="match status" value="1"/>
</dbReference>
<dbReference type="InterPro" id="IPR019734">
    <property type="entry name" value="TPR_rpt"/>
</dbReference>
<dbReference type="SMART" id="SM00028">
    <property type="entry name" value="TPR"/>
    <property type="match status" value="5"/>
</dbReference>
<dbReference type="SUPFAM" id="SSF52540">
    <property type="entry name" value="P-loop containing nucleoside triphosphate hydrolases"/>
    <property type="match status" value="1"/>
</dbReference>
<dbReference type="PANTHER" id="PTHR19959">
    <property type="entry name" value="KINESIN LIGHT CHAIN"/>
    <property type="match status" value="1"/>
</dbReference>
<comment type="caution">
    <text evidence="1">The sequence shown here is derived from an EMBL/GenBank/DDBJ whole genome shotgun (WGS) entry which is preliminary data.</text>
</comment>
<name>A0A813Z0B7_9BILA</name>
<dbReference type="SUPFAM" id="SSF53474">
    <property type="entry name" value="alpha/beta-Hydrolases"/>
    <property type="match status" value="1"/>
</dbReference>
<evidence type="ECO:0000313" key="2">
    <source>
        <dbReference type="Proteomes" id="UP000663879"/>
    </source>
</evidence>
<dbReference type="EMBL" id="CAJNOC010001803">
    <property type="protein sequence ID" value="CAF0892284.1"/>
    <property type="molecule type" value="Genomic_DNA"/>
</dbReference>
<gene>
    <name evidence="1" type="ORF">OXX778_LOCUS10972</name>
</gene>
<evidence type="ECO:0008006" key="3">
    <source>
        <dbReference type="Google" id="ProtNLM"/>
    </source>
</evidence>
<keyword evidence="2" id="KW-1185">Reference proteome</keyword>
<organism evidence="1 2">
    <name type="scientific">Brachionus calyciflorus</name>
    <dbReference type="NCBI Taxonomy" id="104777"/>
    <lineage>
        <taxon>Eukaryota</taxon>
        <taxon>Metazoa</taxon>
        <taxon>Spiralia</taxon>
        <taxon>Gnathifera</taxon>
        <taxon>Rotifera</taxon>
        <taxon>Eurotatoria</taxon>
        <taxon>Monogononta</taxon>
        <taxon>Pseudotrocha</taxon>
        <taxon>Ploima</taxon>
        <taxon>Brachionidae</taxon>
        <taxon>Brachionus</taxon>
    </lineage>
</organism>
<dbReference type="Gene3D" id="3.40.50.300">
    <property type="entry name" value="P-loop containing nucleotide triphosphate hydrolases"/>
    <property type="match status" value="1"/>
</dbReference>
<protein>
    <recommendedName>
        <fullName evidence="3">Tetratricopeptide repeat protein</fullName>
    </recommendedName>
</protein>
<dbReference type="Pfam" id="PF13424">
    <property type="entry name" value="TPR_12"/>
    <property type="match status" value="1"/>
</dbReference>
<dbReference type="InterPro" id="IPR027417">
    <property type="entry name" value="P-loop_NTPase"/>
</dbReference>
<dbReference type="OrthoDB" id="6693298at2759"/>